<dbReference type="Pfam" id="PF11774">
    <property type="entry name" value="Lsr2"/>
    <property type="match status" value="1"/>
</dbReference>
<protein>
    <recommendedName>
        <fullName evidence="7">Nucleoid-associated protein Lsr2</fullName>
    </recommendedName>
</protein>
<evidence type="ECO:0000313" key="5">
    <source>
        <dbReference type="EMBL" id="ALX03438.1"/>
    </source>
</evidence>
<evidence type="ECO:0000259" key="4">
    <source>
        <dbReference type="Pfam" id="PF23359"/>
    </source>
</evidence>
<dbReference type="KEGG" id="aer:AERYTH_01350"/>
<organism evidence="5 6">
    <name type="scientific">Aeromicrobium erythreum</name>
    <dbReference type="NCBI Taxonomy" id="2041"/>
    <lineage>
        <taxon>Bacteria</taxon>
        <taxon>Bacillati</taxon>
        <taxon>Actinomycetota</taxon>
        <taxon>Actinomycetes</taxon>
        <taxon>Propionibacteriales</taxon>
        <taxon>Nocardioidaceae</taxon>
        <taxon>Aeromicrobium</taxon>
    </lineage>
</organism>
<dbReference type="Proteomes" id="UP000067689">
    <property type="component" value="Chromosome"/>
</dbReference>
<dbReference type="Gene3D" id="4.10.320.10">
    <property type="entry name" value="E3-binding domain"/>
    <property type="match status" value="1"/>
</dbReference>
<feature type="region of interest" description="Disordered" evidence="2">
    <location>
        <begin position="59"/>
        <end position="99"/>
    </location>
</feature>
<evidence type="ECO:0000256" key="1">
    <source>
        <dbReference type="ARBA" id="ARBA00023125"/>
    </source>
</evidence>
<keyword evidence="6" id="KW-1185">Reference proteome</keyword>
<keyword evidence="1" id="KW-0238">DNA-binding</keyword>
<evidence type="ECO:0008006" key="7">
    <source>
        <dbReference type="Google" id="ProtNLM"/>
    </source>
</evidence>
<dbReference type="Gene3D" id="3.30.60.230">
    <property type="entry name" value="Lsr2, dimerization domain"/>
    <property type="match status" value="1"/>
</dbReference>
<dbReference type="OrthoDB" id="4113332at2"/>
<dbReference type="InterPro" id="IPR036625">
    <property type="entry name" value="E3-bd_dom_sf"/>
</dbReference>
<feature type="domain" description="Lsr2 dimerization" evidence="3">
    <location>
        <begin position="1"/>
        <end position="61"/>
    </location>
</feature>
<dbReference type="STRING" id="2041.AERYTH_01350"/>
<dbReference type="EMBL" id="CP011502">
    <property type="protein sequence ID" value="ALX03438.1"/>
    <property type="molecule type" value="Genomic_DNA"/>
</dbReference>
<reference evidence="5 6" key="1">
    <citation type="journal article" date="1991" name="Int. J. Syst. Bacteriol.">
        <title>Description of the erythromycin-producing bacterium Arthrobacter sp. strain NRRL B-3381 as Aeromicrobium erythreum gen. nov., sp. nov.</title>
        <authorList>
            <person name="Miller E.S."/>
            <person name="Woese C.R."/>
            <person name="Brenner S."/>
        </authorList>
    </citation>
    <scope>NUCLEOTIDE SEQUENCE [LARGE SCALE GENOMIC DNA]</scope>
    <source>
        <strain evidence="5 6">AR18</strain>
    </source>
</reference>
<dbReference type="GO" id="GO:0016746">
    <property type="term" value="F:acyltransferase activity"/>
    <property type="evidence" value="ECO:0007669"/>
    <property type="project" value="InterPro"/>
</dbReference>
<feature type="domain" description="Lsr2 DNA-binding" evidence="4">
    <location>
        <begin position="81"/>
        <end position="115"/>
    </location>
</feature>
<dbReference type="Pfam" id="PF23359">
    <property type="entry name" value="Lsr2_DNA-bd"/>
    <property type="match status" value="1"/>
</dbReference>
<dbReference type="AlphaFoldDB" id="A0A0U4C685"/>
<dbReference type="PATRIC" id="fig|2041.4.peg.285"/>
<dbReference type="InterPro" id="IPR024412">
    <property type="entry name" value="Lsr2_dim_dom"/>
</dbReference>
<dbReference type="InterPro" id="IPR042261">
    <property type="entry name" value="Lsr2-like_dimerization"/>
</dbReference>
<gene>
    <name evidence="5" type="ORF">AERYTH_01350</name>
</gene>
<name>A0A0U4C685_9ACTN</name>
<accession>A0A0U4C685</accession>
<evidence type="ECO:0000259" key="3">
    <source>
        <dbReference type="Pfam" id="PF11774"/>
    </source>
</evidence>
<dbReference type="GO" id="GO:0003677">
    <property type="term" value="F:DNA binding"/>
    <property type="evidence" value="ECO:0007669"/>
    <property type="project" value="UniProtKB-KW"/>
</dbReference>
<dbReference type="InterPro" id="IPR055370">
    <property type="entry name" value="Lsr2_DNA-bd"/>
</dbReference>
<evidence type="ECO:0000256" key="2">
    <source>
        <dbReference type="SAM" id="MobiDB-lite"/>
    </source>
</evidence>
<sequence>MAKKTVEKFYSDLSGDEIDTPSPTVAFTFDGVGYEVDLTEAERQTFADAVAPYVAVGRRAGRASGRSSSSRRSSSSSSSSSVDAKAVREWAQEQGLDVPARGRVPSSLIEAYQAAH</sequence>
<evidence type="ECO:0000313" key="6">
    <source>
        <dbReference type="Proteomes" id="UP000067689"/>
    </source>
</evidence>
<proteinExistence type="predicted"/>
<dbReference type="RefSeq" id="WP_083516170.1">
    <property type="nucleotide sequence ID" value="NZ_CP011502.1"/>
</dbReference>
<feature type="compositionally biased region" description="Low complexity" evidence="2">
    <location>
        <begin position="59"/>
        <end position="82"/>
    </location>
</feature>